<dbReference type="EMBL" id="FN654289">
    <property type="protein sequence ID" value="CBY31006.1"/>
    <property type="molecule type" value="Genomic_DNA"/>
</dbReference>
<gene>
    <name evidence="2" type="ORF">GSOID_T00018956001</name>
</gene>
<name>E4Y5V6_OIKDI</name>
<sequence length="121" mass="13935">MPFQTIRYDHDLMNICRSIRPNDTILVDSILQGADLCRRKETLKTVHSEENQAFDLFQNGFDTEADPIISINKQRSTSPEVRSSPQIVRRSIGSSPECSSDLGLEKKRDKKDIFFLIFLIF</sequence>
<reference evidence="2" key="1">
    <citation type="journal article" date="2010" name="Science">
        <title>Plasticity of animal genome architecture unmasked by rapid evolution of a pelagic tunicate.</title>
        <authorList>
            <person name="Denoeud F."/>
            <person name="Henriet S."/>
            <person name="Mungpakdee S."/>
            <person name="Aury J.M."/>
            <person name="Da Silva C."/>
            <person name="Brinkmann H."/>
            <person name="Mikhaleva J."/>
            <person name="Olsen L.C."/>
            <person name="Jubin C."/>
            <person name="Canestro C."/>
            <person name="Bouquet J.M."/>
            <person name="Danks G."/>
            <person name="Poulain J."/>
            <person name="Campsteijn C."/>
            <person name="Adamski M."/>
            <person name="Cross I."/>
            <person name="Yadetie F."/>
            <person name="Muffato M."/>
            <person name="Louis A."/>
            <person name="Butcher S."/>
            <person name="Tsagkogeorga G."/>
            <person name="Konrad A."/>
            <person name="Singh S."/>
            <person name="Jensen M.F."/>
            <person name="Cong E.H."/>
            <person name="Eikeseth-Otteraa H."/>
            <person name="Noel B."/>
            <person name="Anthouard V."/>
            <person name="Porcel B.M."/>
            <person name="Kachouri-Lafond R."/>
            <person name="Nishino A."/>
            <person name="Ugolini M."/>
            <person name="Chourrout P."/>
            <person name="Nishida H."/>
            <person name="Aasland R."/>
            <person name="Huzurbazar S."/>
            <person name="Westhof E."/>
            <person name="Delsuc F."/>
            <person name="Lehrach H."/>
            <person name="Reinhardt R."/>
            <person name="Weissenbach J."/>
            <person name="Roy S.W."/>
            <person name="Artiguenave F."/>
            <person name="Postlethwait J.H."/>
            <person name="Manak J.R."/>
            <person name="Thompson E.M."/>
            <person name="Jaillon O."/>
            <person name="Du Pasquier L."/>
            <person name="Boudinot P."/>
            <person name="Liberles D.A."/>
            <person name="Volff J.N."/>
            <person name="Philippe H."/>
            <person name="Lenhard B."/>
            <person name="Roest Crollius H."/>
            <person name="Wincker P."/>
            <person name="Chourrout D."/>
        </authorList>
    </citation>
    <scope>NUCLEOTIDE SEQUENCE [LARGE SCALE GENOMIC DNA]</scope>
</reference>
<accession>E4Y5V6</accession>
<evidence type="ECO:0000313" key="2">
    <source>
        <dbReference type="EMBL" id="CBY31006.1"/>
    </source>
</evidence>
<protein>
    <submittedName>
        <fullName evidence="2">Uncharacterized protein</fullName>
    </submittedName>
</protein>
<proteinExistence type="predicted"/>
<evidence type="ECO:0000256" key="1">
    <source>
        <dbReference type="SAM" id="MobiDB-lite"/>
    </source>
</evidence>
<dbReference type="Proteomes" id="UP000011014">
    <property type="component" value="Unassembled WGS sequence"/>
</dbReference>
<dbReference type="AlphaFoldDB" id="E4Y5V6"/>
<feature type="region of interest" description="Disordered" evidence="1">
    <location>
        <begin position="74"/>
        <end position="97"/>
    </location>
</feature>
<organism evidence="2">
    <name type="scientific">Oikopleura dioica</name>
    <name type="common">Tunicate</name>
    <dbReference type="NCBI Taxonomy" id="34765"/>
    <lineage>
        <taxon>Eukaryota</taxon>
        <taxon>Metazoa</taxon>
        <taxon>Chordata</taxon>
        <taxon>Tunicata</taxon>
        <taxon>Appendicularia</taxon>
        <taxon>Copelata</taxon>
        <taxon>Oikopleuridae</taxon>
        <taxon>Oikopleura</taxon>
    </lineage>
</organism>